<protein>
    <submittedName>
        <fullName evidence="1">Uncharacterized protein</fullName>
    </submittedName>
</protein>
<gene>
    <name evidence="1" type="ORF">P775_09840</name>
</gene>
<keyword evidence="2" id="KW-1185">Reference proteome</keyword>
<evidence type="ECO:0000313" key="1">
    <source>
        <dbReference type="EMBL" id="PIL20242.1"/>
    </source>
</evidence>
<reference evidence="1 2" key="1">
    <citation type="submission" date="2013-09" db="EMBL/GenBank/DDBJ databases">
        <title>Genome sequencing of Phaeobacter antarcticus sp. nov. SM1211.</title>
        <authorList>
            <person name="Zhang X.-Y."/>
            <person name="Liu C."/>
            <person name="Chen X.-L."/>
            <person name="Xie B.-B."/>
            <person name="Qin Q.-L."/>
            <person name="Rong J.-C."/>
            <person name="Zhang Y.-Z."/>
        </authorList>
    </citation>
    <scope>NUCLEOTIDE SEQUENCE [LARGE SCALE GENOMIC DNA]</scope>
    <source>
        <strain evidence="1 2">SM1211</strain>
    </source>
</reference>
<dbReference type="Proteomes" id="UP000231259">
    <property type="component" value="Unassembled WGS sequence"/>
</dbReference>
<sequence>MPKFTRSCQKGEVFQTFHNVTYKRAAPNALQKWQGSELAIKNAALRIRRIDDVLSHMLAAQQLREEGGASNLEQAKRIERLCQVHPRFGMSAKRMLAGNVLTSKGDPR</sequence>
<accession>A0A2G8RFE3</accession>
<dbReference type="AlphaFoldDB" id="A0A2G8RFE3"/>
<name>A0A2G8RFE3_9RHOB</name>
<dbReference type="EMBL" id="AWWI01000064">
    <property type="protein sequence ID" value="PIL20242.1"/>
    <property type="molecule type" value="Genomic_DNA"/>
</dbReference>
<evidence type="ECO:0000313" key="2">
    <source>
        <dbReference type="Proteomes" id="UP000231259"/>
    </source>
</evidence>
<organism evidence="1 2">
    <name type="scientific">Puniceibacterium antarcticum</name>
    <dbReference type="NCBI Taxonomy" id="1206336"/>
    <lineage>
        <taxon>Bacteria</taxon>
        <taxon>Pseudomonadati</taxon>
        <taxon>Pseudomonadota</taxon>
        <taxon>Alphaproteobacteria</taxon>
        <taxon>Rhodobacterales</taxon>
        <taxon>Paracoccaceae</taxon>
        <taxon>Puniceibacterium</taxon>
    </lineage>
</organism>
<proteinExistence type="predicted"/>
<dbReference type="RefSeq" id="WP_099910753.1">
    <property type="nucleotide sequence ID" value="NZ_AWWI01000064.1"/>
</dbReference>
<comment type="caution">
    <text evidence="1">The sequence shown here is derived from an EMBL/GenBank/DDBJ whole genome shotgun (WGS) entry which is preliminary data.</text>
</comment>